<evidence type="ECO:0000256" key="1">
    <source>
        <dbReference type="SAM" id="Phobius"/>
    </source>
</evidence>
<evidence type="ECO:0000259" key="2">
    <source>
        <dbReference type="Pfam" id="PF07811"/>
    </source>
</evidence>
<dbReference type="AlphaFoldDB" id="A0A292GS46"/>
<organism evidence="3">
    <name type="scientific">Ochrobactrum sp. PW1</name>
    <dbReference type="NCBI Taxonomy" id="1882222"/>
    <lineage>
        <taxon>Bacteria</taxon>
        <taxon>Pseudomonadati</taxon>
        <taxon>Pseudomonadota</taxon>
        <taxon>Alphaproteobacteria</taxon>
        <taxon>Hyphomicrobiales</taxon>
        <taxon>Brucellaceae</taxon>
        <taxon>Brucella/Ochrobactrum group</taxon>
        <taxon>Ochrobactrum</taxon>
    </lineage>
</organism>
<keyword evidence="1" id="KW-0812">Transmembrane</keyword>
<name>A0A292GS46_9HYPH</name>
<accession>A0A292GS46</accession>
<feature type="transmembrane region" description="Helical" evidence="1">
    <location>
        <begin position="20"/>
        <end position="41"/>
    </location>
</feature>
<dbReference type="Pfam" id="PF07811">
    <property type="entry name" value="TadE"/>
    <property type="match status" value="1"/>
</dbReference>
<dbReference type="EMBL" id="LC171369">
    <property type="protein sequence ID" value="BBA74266.1"/>
    <property type="molecule type" value="Genomic_DNA"/>
</dbReference>
<sequence>MMPAAIMRSIFQNRRASVIVEFAIIGPVLIMLLLGILWTGIQMQKFNALRSIAADVERYTVVEYQKNNKLGALQIKDVATSKAVRPPYGLTGDQLDVEVTQVASPMSGSKAYSLKLTYTPYDDLKGFGVPAIQMRYSQSIYVSDR</sequence>
<evidence type="ECO:0000313" key="3">
    <source>
        <dbReference type="EMBL" id="BBA74266.1"/>
    </source>
</evidence>
<proteinExistence type="predicted"/>
<dbReference type="InterPro" id="IPR012495">
    <property type="entry name" value="TadE-like_dom"/>
</dbReference>
<protein>
    <recommendedName>
        <fullName evidence="2">TadE-like domain-containing protein</fullName>
    </recommendedName>
</protein>
<keyword evidence="1" id="KW-1133">Transmembrane helix</keyword>
<reference evidence="3" key="1">
    <citation type="submission" date="2016-07" db="EMBL/GenBank/DDBJ databases">
        <title>Genomics reveals synergistic degradation of pyrene by five bacteria in a mangrove sediment-derived bacterial consortium.</title>
        <authorList>
            <person name="Wanapaisan P."/>
            <person name="Vejarano F."/>
            <person name="Chakraborty J."/>
            <person name="Shintani M."/>
            <person name="Muangchinda C."/>
            <person name="Laothamteep N."/>
            <person name="Suzuki-Minakuchi C."/>
            <person name="Inoue K."/>
            <person name="Nojiri H."/>
            <person name="Pinyakong O."/>
        </authorList>
    </citation>
    <scope>NUCLEOTIDE SEQUENCE</scope>
    <source>
        <strain evidence="3">PW1</strain>
    </source>
</reference>
<feature type="domain" description="TadE-like" evidence="2">
    <location>
        <begin position="17"/>
        <end position="55"/>
    </location>
</feature>
<keyword evidence="1" id="KW-0472">Membrane</keyword>